<evidence type="ECO:0000313" key="2">
    <source>
        <dbReference type="Proteomes" id="UP000241462"/>
    </source>
</evidence>
<sequence length="486" mass="53393">MAAQSSRDAADASRASRTSRIDNVIIPSVHRSKRWNVEIKDGSPSSLVSSSTCSSEPPSLLLPPLCHPHIHLDKPYILTSNRDSSNQHPGYLDLEPVSGQFDEALENTAAAKARYTRHDLYLRGSQLIAEGYTRHGVTCMRAFVEVDHVVRFQTLEAAVRLKQDLGHLVDVQICVFAQDPIFSSEHGEENRSLVVEALDRFEDAVEALGTTPYVEKNPEASTQNIEWAVDTAMARGLHLDFHLDYTLDKKSPSSVPKVLAYLRRRHWATRAQPGKTIVIGHCTHMTTSNGTLAEVAALLHQQPELPVHFVGLPTSDVYMMGRPGAQSCQLNGKQVSYKPYDRPRGTMQIPSMIRDFGLNGCLGVNNVGNAFTPYGDGDPMQLACWGTGLYQAGTAADAEILYDCVSDRARRAIGRRDVGGSVVADDGGVGDDIKKVPVPGLLVRNRKEIVMSGRDGKELRVPARWRLSVKDVVWDPPDSSLREVVG</sequence>
<dbReference type="InterPro" id="IPR052349">
    <property type="entry name" value="Metallo-hydrolase_Enzymes"/>
</dbReference>
<organism evidence="1 2">
    <name type="scientific">Coniella lustricola</name>
    <dbReference type="NCBI Taxonomy" id="2025994"/>
    <lineage>
        <taxon>Eukaryota</taxon>
        <taxon>Fungi</taxon>
        <taxon>Dikarya</taxon>
        <taxon>Ascomycota</taxon>
        <taxon>Pezizomycotina</taxon>
        <taxon>Sordariomycetes</taxon>
        <taxon>Sordariomycetidae</taxon>
        <taxon>Diaporthales</taxon>
        <taxon>Schizoparmaceae</taxon>
        <taxon>Coniella</taxon>
    </lineage>
</organism>
<dbReference type="OrthoDB" id="10266980at2759"/>
<gene>
    <name evidence="1" type="ORF">BD289DRAFT_362528</name>
</gene>
<dbReference type="InterPro" id="IPR032466">
    <property type="entry name" value="Metal_Hydrolase"/>
</dbReference>
<reference evidence="1 2" key="1">
    <citation type="journal article" date="2018" name="Mycol. Prog.">
        <title>Coniella lustricola, a new species from submerged detritus.</title>
        <authorList>
            <person name="Raudabaugh D.B."/>
            <person name="Iturriaga T."/>
            <person name="Carver A."/>
            <person name="Mondo S."/>
            <person name="Pangilinan J."/>
            <person name="Lipzen A."/>
            <person name="He G."/>
            <person name="Amirebrahimi M."/>
            <person name="Grigoriev I.V."/>
            <person name="Miller A.N."/>
        </authorList>
    </citation>
    <scope>NUCLEOTIDE SEQUENCE [LARGE SCALE GENOMIC DNA]</scope>
    <source>
        <strain evidence="1 2">B22-T-1</strain>
    </source>
</reference>
<evidence type="ECO:0000313" key="1">
    <source>
        <dbReference type="EMBL" id="PSR97301.1"/>
    </source>
</evidence>
<dbReference type="SUPFAM" id="SSF51556">
    <property type="entry name" value="Metallo-dependent hydrolases"/>
    <property type="match status" value="1"/>
</dbReference>
<evidence type="ECO:0008006" key="3">
    <source>
        <dbReference type="Google" id="ProtNLM"/>
    </source>
</evidence>
<dbReference type="Gene3D" id="3.20.20.140">
    <property type="entry name" value="Metal-dependent hydrolases"/>
    <property type="match status" value="1"/>
</dbReference>
<keyword evidence="2" id="KW-1185">Reference proteome</keyword>
<dbReference type="STRING" id="2025994.A0A2T3AGG2"/>
<dbReference type="Proteomes" id="UP000241462">
    <property type="component" value="Unassembled WGS sequence"/>
</dbReference>
<protein>
    <recommendedName>
        <fullName evidence="3">Amidohydrolase-related domain-containing protein</fullName>
    </recommendedName>
</protein>
<dbReference type="GO" id="GO:0016814">
    <property type="term" value="F:hydrolase activity, acting on carbon-nitrogen (but not peptide) bonds, in cyclic amidines"/>
    <property type="evidence" value="ECO:0007669"/>
    <property type="project" value="TreeGrafter"/>
</dbReference>
<proteinExistence type="predicted"/>
<dbReference type="AlphaFoldDB" id="A0A2T3AGG2"/>
<accession>A0A2T3AGG2</accession>
<name>A0A2T3AGG2_9PEZI</name>
<dbReference type="PANTHER" id="PTHR32027">
    <property type="entry name" value="CYTOSINE DEAMINASE"/>
    <property type="match status" value="1"/>
</dbReference>
<dbReference type="PANTHER" id="PTHR32027:SF0">
    <property type="entry name" value="CYTOSINE DEAMINASE"/>
    <property type="match status" value="1"/>
</dbReference>
<dbReference type="InParanoid" id="A0A2T3AGG2"/>
<dbReference type="EMBL" id="KZ678392">
    <property type="protein sequence ID" value="PSR97301.1"/>
    <property type="molecule type" value="Genomic_DNA"/>
</dbReference>